<feature type="domain" description="ABC transporter" evidence="1">
    <location>
        <begin position="5"/>
        <end position="43"/>
    </location>
</feature>
<dbReference type="OrthoDB" id="1164152at2759"/>
<dbReference type="GO" id="GO:0005886">
    <property type="term" value="C:plasma membrane"/>
    <property type="evidence" value="ECO:0007669"/>
    <property type="project" value="TreeGrafter"/>
</dbReference>
<proteinExistence type="predicted"/>
<dbReference type="InterPro" id="IPR039421">
    <property type="entry name" value="Type_1_exporter"/>
</dbReference>
<dbReference type="EMBL" id="JXTB01000004">
    <property type="protein sequence ID" value="PON79510.1"/>
    <property type="molecule type" value="Genomic_DNA"/>
</dbReference>
<dbReference type="GO" id="GO:0042626">
    <property type="term" value="F:ATPase-coupled transmembrane transporter activity"/>
    <property type="evidence" value="ECO:0007669"/>
    <property type="project" value="TreeGrafter"/>
</dbReference>
<evidence type="ECO:0000259" key="1">
    <source>
        <dbReference type="Pfam" id="PF00005"/>
    </source>
</evidence>
<name>A0A2P5E1T7_PARAD</name>
<organism evidence="2 3">
    <name type="scientific">Parasponia andersonii</name>
    <name type="common">Sponia andersonii</name>
    <dbReference type="NCBI Taxonomy" id="3476"/>
    <lineage>
        <taxon>Eukaryota</taxon>
        <taxon>Viridiplantae</taxon>
        <taxon>Streptophyta</taxon>
        <taxon>Embryophyta</taxon>
        <taxon>Tracheophyta</taxon>
        <taxon>Spermatophyta</taxon>
        <taxon>Magnoliopsida</taxon>
        <taxon>eudicotyledons</taxon>
        <taxon>Gunneridae</taxon>
        <taxon>Pentapetalae</taxon>
        <taxon>rosids</taxon>
        <taxon>fabids</taxon>
        <taxon>Rosales</taxon>
        <taxon>Cannabaceae</taxon>
        <taxon>Parasponia</taxon>
    </lineage>
</organism>
<dbReference type="PANTHER" id="PTHR24222:SF50">
    <property type="entry name" value="ABC TRANSPORTER B FAMILY MEMBER 9-LIKE ISOFORM X2"/>
    <property type="match status" value="1"/>
</dbReference>
<dbReference type="SUPFAM" id="SSF52540">
    <property type="entry name" value="P-loop containing nucleoside triphosphate hydrolases"/>
    <property type="match status" value="1"/>
</dbReference>
<keyword evidence="3" id="KW-1185">Reference proteome</keyword>
<dbReference type="GO" id="GO:0005524">
    <property type="term" value="F:ATP binding"/>
    <property type="evidence" value="ECO:0007669"/>
    <property type="project" value="InterPro"/>
</dbReference>
<accession>A0A2P5E1T7</accession>
<dbReference type="Pfam" id="PF00005">
    <property type="entry name" value="ABC_tran"/>
    <property type="match status" value="1"/>
</dbReference>
<dbReference type="STRING" id="3476.A0A2P5E1T7"/>
<dbReference type="AlphaFoldDB" id="A0A2P5E1T7"/>
<comment type="caution">
    <text evidence="2">The sequence shown here is derived from an EMBL/GenBank/DDBJ whole genome shotgun (WGS) entry which is preliminary data.</text>
</comment>
<dbReference type="Gene3D" id="3.40.50.300">
    <property type="entry name" value="P-loop containing nucleotide triphosphate hydrolases"/>
    <property type="match status" value="1"/>
</dbReference>
<dbReference type="Proteomes" id="UP000237105">
    <property type="component" value="Unassembled WGS sequence"/>
</dbReference>
<dbReference type="PANTHER" id="PTHR24222">
    <property type="entry name" value="ABC TRANSPORTER B FAMILY"/>
    <property type="match status" value="1"/>
</dbReference>
<evidence type="ECO:0000313" key="2">
    <source>
        <dbReference type="EMBL" id="PON79510.1"/>
    </source>
</evidence>
<reference evidence="3" key="1">
    <citation type="submission" date="2016-06" db="EMBL/GenBank/DDBJ databases">
        <title>Parallel loss of symbiosis genes in relatives of nitrogen-fixing non-legume Parasponia.</title>
        <authorList>
            <person name="Van Velzen R."/>
            <person name="Holmer R."/>
            <person name="Bu F."/>
            <person name="Rutten L."/>
            <person name="Van Zeijl A."/>
            <person name="Liu W."/>
            <person name="Santuari L."/>
            <person name="Cao Q."/>
            <person name="Sharma T."/>
            <person name="Shen D."/>
            <person name="Roswanjaya Y."/>
            <person name="Wardhani T."/>
            <person name="Kalhor M.S."/>
            <person name="Jansen J."/>
            <person name="Van den Hoogen J."/>
            <person name="Gungor B."/>
            <person name="Hartog M."/>
            <person name="Hontelez J."/>
            <person name="Verver J."/>
            <person name="Yang W.-C."/>
            <person name="Schijlen E."/>
            <person name="Repin R."/>
            <person name="Schilthuizen M."/>
            <person name="Schranz E."/>
            <person name="Heidstra R."/>
            <person name="Miyata K."/>
            <person name="Fedorova E."/>
            <person name="Kohlen W."/>
            <person name="Bisseling T."/>
            <person name="Smit S."/>
            <person name="Geurts R."/>
        </authorList>
    </citation>
    <scope>NUCLEOTIDE SEQUENCE [LARGE SCALE GENOMIC DNA]</scope>
    <source>
        <strain evidence="3">cv. WU1-14</strain>
    </source>
</reference>
<gene>
    <name evidence="2" type="ORF">PanWU01x14_012450</name>
</gene>
<protein>
    <submittedName>
        <fullName evidence="2">ABC transporter-like</fullName>
    </submittedName>
</protein>
<dbReference type="GO" id="GO:0016887">
    <property type="term" value="F:ATP hydrolysis activity"/>
    <property type="evidence" value="ECO:0007669"/>
    <property type="project" value="InterPro"/>
</dbReference>
<sequence length="96" mass="10653">MEGLDTLAGEHGTQLSGGQKQTIVIARAILKNPRILLLDKATSALDTESERIVEEALERVMANRKIVVVAHRLTIIRNADIIAVVQKGQMQRKVWN</sequence>
<dbReference type="InterPro" id="IPR003439">
    <property type="entry name" value="ABC_transporter-like_ATP-bd"/>
</dbReference>
<evidence type="ECO:0000313" key="3">
    <source>
        <dbReference type="Proteomes" id="UP000237105"/>
    </source>
</evidence>
<dbReference type="InterPro" id="IPR027417">
    <property type="entry name" value="P-loop_NTPase"/>
</dbReference>